<dbReference type="Proteomes" id="UP000273145">
    <property type="component" value="Chromosome"/>
</dbReference>
<feature type="compositionally biased region" description="Polar residues" evidence="1">
    <location>
        <begin position="32"/>
        <end position="43"/>
    </location>
</feature>
<sequence length="43" mass="5061">MDSTHEFVEKMHDKQEKDRRNKERHGKGNPAGQLSTKQHSTQK</sequence>
<dbReference type="AlphaFoldDB" id="A0A3Q8S438"/>
<dbReference type="KEGG" id="plen:EIM92_05865"/>
<feature type="compositionally biased region" description="Basic and acidic residues" evidence="1">
    <location>
        <begin position="1"/>
        <end position="21"/>
    </location>
</feature>
<gene>
    <name evidence="2" type="ORF">EIM92_05865</name>
</gene>
<dbReference type="OrthoDB" id="2631586at2"/>
<proteinExistence type="predicted"/>
<accession>A0A3Q8S438</accession>
<evidence type="ECO:0000313" key="2">
    <source>
        <dbReference type="EMBL" id="AZK45788.1"/>
    </source>
</evidence>
<dbReference type="RefSeq" id="WP_125081885.1">
    <property type="nucleotide sequence ID" value="NZ_CP034248.1"/>
</dbReference>
<feature type="region of interest" description="Disordered" evidence="1">
    <location>
        <begin position="1"/>
        <end position="43"/>
    </location>
</feature>
<name>A0A3Q8S438_9BACL</name>
<keyword evidence="3" id="KW-1185">Reference proteome</keyword>
<dbReference type="InterPro" id="IPR025097">
    <property type="entry name" value="DUF4023"/>
</dbReference>
<organism evidence="2 3">
    <name type="scientific">Paenibacillus lentus</name>
    <dbReference type="NCBI Taxonomy" id="1338368"/>
    <lineage>
        <taxon>Bacteria</taxon>
        <taxon>Bacillati</taxon>
        <taxon>Bacillota</taxon>
        <taxon>Bacilli</taxon>
        <taxon>Bacillales</taxon>
        <taxon>Paenibacillaceae</taxon>
        <taxon>Paenibacillus</taxon>
    </lineage>
</organism>
<reference evidence="2 3" key="1">
    <citation type="submission" date="2018-11" db="EMBL/GenBank/DDBJ databases">
        <title>Genome sequencing of Paenibacillus lentus DSM25539(T).</title>
        <authorList>
            <person name="Kook J.-K."/>
            <person name="Park S.-N."/>
            <person name="Lim Y.K."/>
        </authorList>
    </citation>
    <scope>NUCLEOTIDE SEQUENCE [LARGE SCALE GENOMIC DNA]</scope>
    <source>
        <strain evidence="2 3">DSM 25539</strain>
    </source>
</reference>
<evidence type="ECO:0000313" key="3">
    <source>
        <dbReference type="Proteomes" id="UP000273145"/>
    </source>
</evidence>
<protein>
    <submittedName>
        <fullName evidence="2">DUF4023 domain-containing protein</fullName>
    </submittedName>
</protein>
<dbReference type="Pfam" id="PF13215">
    <property type="entry name" value="DUF4023"/>
    <property type="match status" value="1"/>
</dbReference>
<evidence type="ECO:0000256" key="1">
    <source>
        <dbReference type="SAM" id="MobiDB-lite"/>
    </source>
</evidence>
<dbReference type="EMBL" id="CP034248">
    <property type="protein sequence ID" value="AZK45788.1"/>
    <property type="molecule type" value="Genomic_DNA"/>
</dbReference>